<dbReference type="Gene3D" id="2.40.50.140">
    <property type="entry name" value="Nucleic acid-binding proteins"/>
    <property type="match status" value="1"/>
</dbReference>
<name>A0A8J5K2N9_HOMAM</name>
<dbReference type="Proteomes" id="UP000747542">
    <property type="component" value="Unassembled WGS sequence"/>
</dbReference>
<gene>
    <name evidence="2" type="ORF">Hamer_G025253</name>
</gene>
<feature type="compositionally biased region" description="Basic and acidic residues" evidence="1">
    <location>
        <begin position="235"/>
        <end position="252"/>
    </location>
</feature>
<dbReference type="EMBL" id="JAHLQT010023748">
    <property type="protein sequence ID" value="KAG7165760.1"/>
    <property type="molecule type" value="Genomic_DNA"/>
</dbReference>
<dbReference type="AlphaFoldDB" id="A0A8J5K2N9"/>
<accession>A0A8J5K2N9</accession>
<evidence type="ECO:0000313" key="3">
    <source>
        <dbReference type="Proteomes" id="UP000747542"/>
    </source>
</evidence>
<evidence type="ECO:0000256" key="1">
    <source>
        <dbReference type="SAM" id="MobiDB-lite"/>
    </source>
</evidence>
<sequence>MGSAIEVMFNDDLAHDLNEHLKKTQEDKWVMICGYKLQKRALYVGMGGNVRIFYVPSLSSPLPDINMITIWECRKNIDKRIMYGVIKEVVKHPTITIRGTYHTLLSIVDPTCLHPRASINDMLLHIFLNEPNLVKLRGTVERGQIIRTSNMMVEHYNNKYVAKVFSAKSVVRFSSACSEEFEPITDYENYRVTDVEKAEITRLREWWASHHHELLSWVQQRDRSQQVAQPPRVQDTVRVEDSARVKDTDRPIKRTYPSPRGSSTPAKRKC</sequence>
<protein>
    <submittedName>
        <fullName evidence="2">Uncharacterized protein</fullName>
    </submittedName>
</protein>
<dbReference type="SUPFAM" id="SSF50249">
    <property type="entry name" value="Nucleic acid-binding proteins"/>
    <property type="match status" value="1"/>
</dbReference>
<keyword evidence="3" id="KW-1185">Reference proteome</keyword>
<organism evidence="2 3">
    <name type="scientific">Homarus americanus</name>
    <name type="common">American lobster</name>
    <dbReference type="NCBI Taxonomy" id="6706"/>
    <lineage>
        <taxon>Eukaryota</taxon>
        <taxon>Metazoa</taxon>
        <taxon>Ecdysozoa</taxon>
        <taxon>Arthropoda</taxon>
        <taxon>Crustacea</taxon>
        <taxon>Multicrustacea</taxon>
        <taxon>Malacostraca</taxon>
        <taxon>Eumalacostraca</taxon>
        <taxon>Eucarida</taxon>
        <taxon>Decapoda</taxon>
        <taxon>Pleocyemata</taxon>
        <taxon>Astacidea</taxon>
        <taxon>Nephropoidea</taxon>
        <taxon>Nephropidae</taxon>
        <taxon>Homarus</taxon>
    </lineage>
</organism>
<comment type="caution">
    <text evidence="2">The sequence shown here is derived from an EMBL/GenBank/DDBJ whole genome shotgun (WGS) entry which is preliminary data.</text>
</comment>
<reference evidence="2" key="1">
    <citation type="journal article" date="2021" name="Sci. Adv.">
        <title>The American lobster genome reveals insights on longevity, neural, and immune adaptations.</title>
        <authorList>
            <person name="Polinski J.M."/>
            <person name="Zimin A.V."/>
            <person name="Clark K.F."/>
            <person name="Kohn A.B."/>
            <person name="Sadowski N."/>
            <person name="Timp W."/>
            <person name="Ptitsyn A."/>
            <person name="Khanna P."/>
            <person name="Romanova D.Y."/>
            <person name="Williams P."/>
            <person name="Greenwood S.J."/>
            <person name="Moroz L.L."/>
            <person name="Walt D.R."/>
            <person name="Bodnar A.G."/>
        </authorList>
    </citation>
    <scope>NUCLEOTIDE SEQUENCE</scope>
    <source>
        <strain evidence="2">GMGI-L3</strain>
    </source>
</reference>
<feature type="compositionally biased region" description="Polar residues" evidence="1">
    <location>
        <begin position="260"/>
        <end position="270"/>
    </location>
</feature>
<evidence type="ECO:0000313" key="2">
    <source>
        <dbReference type="EMBL" id="KAG7165760.1"/>
    </source>
</evidence>
<feature type="region of interest" description="Disordered" evidence="1">
    <location>
        <begin position="225"/>
        <end position="270"/>
    </location>
</feature>
<proteinExistence type="predicted"/>
<dbReference type="InterPro" id="IPR012340">
    <property type="entry name" value="NA-bd_OB-fold"/>
</dbReference>